<dbReference type="SUPFAM" id="SSF54849">
    <property type="entry name" value="GroEL-intermediate domain like"/>
    <property type="match status" value="1"/>
</dbReference>
<dbReference type="AlphaFoldDB" id="A0A4Q1RFR5"/>
<dbReference type="NCBIfam" id="NF009488">
    <property type="entry name" value="PRK12850.1"/>
    <property type="match status" value="1"/>
</dbReference>
<evidence type="ECO:0000256" key="8">
    <source>
        <dbReference type="RuleBase" id="RU000419"/>
    </source>
</evidence>
<feature type="binding site" evidence="6">
    <location>
        <begin position="86"/>
        <end position="90"/>
    </location>
    <ligand>
        <name>ATP</name>
        <dbReference type="ChEBI" id="CHEBI:30616"/>
    </ligand>
</feature>
<keyword evidence="10" id="KW-1185">Reference proteome</keyword>
<keyword evidence="4 6" id="KW-0143">Chaperone</keyword>
<dbReference type="InterPro" id="IPR018370">
    <property type="entry name" value="Chaperonin_Cpn60_CS"/>
</dbReference>
<proteinExistence type="inferred from homology"/>
<gene>
    <name evidence="6 9" type="primary">groL</name>
    <name evidence="6" type="synonym">groEL</name>
    <name evidence="9" type="ORF">ETP43_03775</name>
</gene>
<accession>A0A4Q1RFR5</accession>
<dbReference type="SUPFAM" id="SSF52029">
    <property type="entry name" value="GroEL apical domain-like"/>
    <property type="match status" value="1"/>
</dbReference>
<feature type="binding site" evidence="6">
    <location>
        <position position="413"/>
    </location>
    <ligand>
        <name>ATP</name>
        <dbReference type="ChEBI" id="CHEBI:30616"/>
    </ligand>
</feature>
<dbReference type="CDD" id="cd03344">
    <property type="entry name" value="GroEL"/>
    <property type="match status" value="1"/>
</dbReference>
<dbReference type="GO" id="GO:0042026">
    <property type="term" value="P:protein refolding"/>
    <property type="evidence" value="ECO:0007669"/>
    <property type="project" value="UniProtKB-UniRule"/>
</dbReference>
<evidence type="ECO:0000256" key="5">
    <source>
        <dbReference type="ARBA" id="ARBA00023235"/>
    </source>
</evidence>
<name>A0A4Q1RFR5_9FIRM</name>
<comment type="caution">
    <text evidence="6">Lacks conserved residue(s) required for the propagation of feature annotation.</text>
</comment>
<sequence>MAKEIKFGAEARAALERGVNQLADTVRVTLGPKGRNVVLAKPYGAPLITNDGVTIAKEIELEDGFENMGAQLIREVASKTNDVAGDGTTTATVLAQAMVNAGMKNLAAGANPIVLRKGMKKATDKAVEAIAAMSKPVEGKEQIARVAAVSSGDEEVGKLVADAMEKVSKDGVITIEESKTMKTELDLVEGMQFDRGYISAYMATDMDKMEATLDNPYILITDKKISNIQEILPLLEQIVQSGSKLLIIAEDIEGEALTTLIVNKLRGTFSVAAVKAPGYGDRRKEMLQDIAILTGGQVISDELGLDLKEATLEQLGRAKSVKVQKESTVIVDGEGDKEAIKARVNQIKGQIEETTSEFDREKLQERLAKLAGGVAVVRVGAATETEMKEAKLRMEDALAATKAAVEEGIIAGGGSAYIHTTKVLQELVDTLEGDEKTGAQIIMKALEAPLFHIAANAGLEGSVIINKVKESEVGVGFDAYKEEYVDMVKAGILDPAKVTRSALQNATSVASTLLTTESVVSIIPEETPAAPAGNPGMGMM</sequence>
<comment type="similarity">
    <text evidence="1 6 7">Belongs to the chaperonin (HSP60) family.</text>
</comment>
<dbReference type="SUPFAM" id="SSF48592">
    <property type="entry name" value="GroEL equatorial domain-like"/>
    <property type="match status" value="1"/>
</dbReference>
<evidence type="ECO:0000256" key="3">
    <source>
        <dbReference type="ARBA" id="ARBA00022840"/>
    </source>
</evidence>
<dbReference type="NCBIfam" id="TIGR02348">
    <property type="entry name" value="GroEL"/>
    <property type="match status" value="1"/>
</dbReference>
<comment type="caution">
    <text evidence="9">The sequence shown here is derived from an EMBL/GenBank/DDBJ whole genome shotgun (WGS) entry which is preliminary data.</text>
</comment>
<dbReference type="NCBIfam" id="NF000592">
    <property type="entry name" value="PRK00013.1"/>
    <property type="match status" value="1"/>
</dbReference>
<dbReference type="OrthoDB" id="9766614at2"/>
<dbReference type="Proteomes" id="UP000290106">
    <property type="component" value="Unassembled WGS sequence"/>
</dbReference>
<dbReference type="GO" id="GO:0140662">
    <property type="term" value="F:ATP-dependent protein folding chaperone"/>
    <property type="evidence" value="ECO:0007669"/>
    <property type="project" value="InterPro"/>
</dbReference>
<keyword evidence="6" id="KW-0963">Cytoplasm</keyword>
<evidence type="ECO:0000256" key="4">
    <source>
        <dbReference type="ARBA" id="ARBA00023186"/>
    </source>
</evidence>
<feature type="binding site" evidence="6">
    <location>
        <position position="494"/>
    </location>
    <ligand>
        <name>ATP</name>
        <dbReference type="ChEBI" id="CHEBI:30616"/>
    </ligand>
</feature>
<dbReference type="GO" id="GO:0005524">
    <property type="term" value="F:ATP binding"/>
    <property type="evidence" value="ECO:0007669"/>
    <property type="project" value="UniProtKB-UniRule"/>
</dbReference>
<dbReference type="NCBIfam" id="NF009487">
    <property type="entry name" value="PRK12849.1"/>
    <property type="match status" value="1"/>
</dbReference>
<evidence type="ECO:0000256" key="2">
    <source>
        <dbReference type="ARBA" id="ARBA00022741"/>
    </source>
</evidence>
<keyword evidence="2 6" id="KW-0547">Nucleotide-binding</keyword>
<organism evidence="9 10">
    <name type="scientific">Blautia faecicola</name>
    <dbReference type="NCBI Taxonomy" id="2509240"/>
    <lineage>
        <taxon>Bacteria</taxon>
        <taxon>Bacillati</taxon>
        <taxon>Bacillota</taxon>
        <taxon>Clostridia</taxon>
        <taxon>Lachnospirales</taxon>
        <taxon>Lachnospiraceae</taxon>
        <taxon>Blautia</taxon>
    </lineage>
</organism>
<evidence type="ECO:0000313" key="10">
    <source>
        <dbReference type="Proteomes" id="UP000290106"/>
    </source>
</evidence>
<dbReference type="GO" id="GO:0051082">
    <property type="term" value="F:unfolded protein binding"/>
    <property type="evidence" value="ECO:0007669"/>
    <property type="project" value="UniProtKB-UniRule"/>
</dbReference>
<dbReference type="InterPro" id="IPR001844">
    <property type="entry name" value="Cpn60/GroEL"/>
</dbReference>
<dbReference type="EMBL" id="SDKC01000001">
    <property type="protein sequence ID" value="RXS74427.1"/>
    <property type="molecule type" value="Genomic_DNA"/>
</dbReference>
<dbReference type="InterPro" id="IPR002423">
    <property type="entry name" value="Cpn60/GroEL/TCP-1"/>
</dbReference>
<dbReference type="Gene3D" id="1.10.560.10">
    <property type="entry name" value="GroEL-like equatorial domain"/>
    <property type="match status" value="1"/>
</dbReference>
<evidence type="ECO:0000256" key="7">
    <source>
        <dbReference type="RuleBase" id="RU000418"/>
    </source>
</evidence>
<dbReference type="HAMAP" id="MF_00600">
    <property type="entry name" value="CH60"/>
    <property type="match status" value="1"/>
</dbReference>
<dbReference type="Pfam" id="PF00118">
    <property type="entry name" value="Cpn60_TCP1"/>
    <property type="match status" value="1"/>
</dbReference>
<dbReference type="GO" id="GO:0005737">
    <property type="term" value="C:cytoplasm"/>
    <property type="evidence" value="ECO:0007669"/>
    <property type="project" value="UniProtKB-SubCell"/>
</dbReference>
<dbReference type="PROSITE" id="PS00296">
    <property type="entry name" value="CHAPERONINS_CPN60"/>
    <property type="match status" value="1"/>
</dbReference>
<dbReference type="GO" id="GO:0016853">
    <property type="term" value="F:isomerase activity"/>
    <property type="evidence" value="ECO:0007669"/>
    <property type="project" value="UniProtKB-KW"/>
</dbReference>
<dbReference type="RefSeq" id="WP_129257089.1">
    <property type="nucleotide sequence ID" value="NZ_SDKC01000001.1"/>
</dbReference>
<comment type="function">
    <text evidence="6 8">Together with its co-chaperonin GroES, plays an essential role in assisting protein folding. The GroEL-GroES system forms a nano-cage that allows encapsulation of the non-native substrate proteins and provides a physical environment optimized to promote and accelerate protein folding.</text>
</comment>
<dbReference type="InterPro" id="IPR027410">
    <property type="entry name" value="TCP-1-like_intermed_sf"/>
</dbReference>
<evidence type="ECO:0000256" key="1">
    <source>
        <dbReference type="ARBA" id="ARBA00006607"/>
    </source>
</evidence>
<comment type="subunit">
    <text evidence="6 8">Forms a cylinder of 14 subunits composed of two heptameric rings stacked back-to-back. Interacts with the co-chaperonin GroES.</text>
</comment>
<dbReference type="FunFam" id="3.50.7.10:FF:000001">
    <property type="entry name" value="60 kDa chaperonin"/>
    <property type="match status" value="1"/>
</dbReference>
<keyword evidence="3 6" id="KW-0067">ATP-binding</keyword>
<evidence type="ECO:0000256" key="6">
    <source>
        <dbReference type="HAMAP-Rule" id="MF_00600"/>
    </source>
</evidence>
<evidence type="ECO:0000313" key="9">
    <source>
        <dbReference type="EMBL" id="RXS74427.1"/>
    </source>
</evidence>
<dbReference type="InterPro" id="IPR027409">
    <property type="entry name" value="GroEL-like_apical_dom_sf"/>
</dbReference>
<dbReference type="EC" id="5.6.1.7" evidence="6"/>
<keyword evidence="5 6" id="KW-0413">Isomerase</keyword>
<dbReference type="InterPro" id="IPR027413">
    <property type="entry name" value="GROEL-like_equatorial_sf"/>
</dbReference>
<protein>
    <recommendedName>
        <fullName evidence="6">Chaperonin GroEL</fullName>
        <ecNumber evidence="6">5.6.1.7</ecNumber>
    </recommendedName>
    <alternativeName>
        <fullName evidence="6">60 kDa chaperonin</fullName>
    </alternativeName>
    <alternativeName>
        <fullName evidence="6">Chaperonin-60</fullName>
        <shortName evidence="6">Cpn60</shortName>
    </alternativeName>
</protein>
<reference evidence="9 10" key="1">
    <citation type="submission" date="2019-01" db="EMBL/GenBank/DDBJ databases">
        <title>Blautia sp. nov. KGMB01111 isolated human feces.</title>
        <authorList>
            <person name="Park J.-E."/>
            <person name="Kim J.-S."/>
            <person name="Park S.-H."/>
        </authorList>
    </citation>
    <scope>NUCLEOTIDE SEQUENCE [LARGE SCALE GENOMIC DNA]</scope>
    <source>
        <strain evidence="9 10">KGMB01111</strain>
    </source>
</reference>
<dbReference type="Gene3D" id="3.50.7.10">
    <property type="entry name" value="GroEL"/>
    <property type="match status" value="1"/>
</dbReference>
<dbReference type="Gene3D" id="3.30.260.10">
    <property type="entry name" value="TCP-1-like chaperonin intermediate domain"/>
    <property type="match status" value="1"/>
</dbReference>
<comment type="subcellular location">
    <subcellularLocation>
        <location evidence="6">Cytoplasm</location>
    </subcellularLocation>
</comment>
<dbReference type="NCBIfam" id="NF009489">
    <property type="entry name" value="PRK12851.1"/>
    <property type="match status" value="1"/>
</dbReference>
<dbReference type="PRINTS" id="PR00298">
    <property type="entry name" value="CHAPERONIN60"/>
</dbReference>
<feature type="binding site" evidence="6">
    <location>
        <begin position="29"/>
        <end position="32"/>
    </location>
    <ligand>
        <name>ATP</name>
        <dbReference type="ChEBI" id="CHEBI:30616"/>
    </ligand>
</feature>
<dbReference type="PANTHER" id="PTHR45633">
    <property type="entry name" value="60 KDA HEAT SHOCK PROTEIN, MITOCHONDRIAL"/>
    <property type="match status" value="1"/>
</dbReference>